<dbReference type="InterPro" id="IPR020904">
    <property type="entry name" value="Sc_DH/Rdtase_CS"/>
</dbReference>
<dbReference type="AlphaFoldDB" id="A0A381U6F7"/>
<proteinExistence type="inferred from homology"/>
<keyword evidence="3" id="KW-0560">Oxidoreductase</keyword>
<name>A0A381U6F7_9ZZZZ</name>
<dbReference type="FunFam" id="3.40.50.720:FF:000084">
    <property type="entry name" value="Short-chain dehydrogenase reductase"/>
    <property type="match status" value="1"/>
</dbReference>
<dbReference type="PRINTS" id="PR00080">
    <property type="entry name" value="SDRFAMILY"/>
</dbReference>
<dbReference type="PANTHER" id="PTHR43391:SF14">
    <property type="entry name" value="DEHYDROGENASE_REDUCTASE SDR FAMILY PROTEIN 7-LIKE"/>
    <property type="match status" value="1"/>
</dbReference>
<dbReference type="PRINTS" id="PR00081">
    <property type="entry name" value="GDHRDH"/>
</dbReference>
<dbReference type="CDD" id="cd05233">
    <property type="entry name" value="SDR_c"/>
    <property type="match status" value="1"/>
</dbReference>
<evidence type="ECO:0008006" key="5">
    <source>
        <dbReference type="Google" id="ProtNLM"/>
    </source>
</evidence>
<reference evidence="4" key="1">
    <citation type="submission" date="2018-05" db="EMBL/GenBank/DDBJ databases">
        <authorList>
            <person name="Lanie J.A."/>
            <person name="Ng W.-L."/>
            <person name="Kazmierczak K.M."/>
            <person name="Andrzejewski T.M."/>
            <person name="Davidsen T.M."/>
            <person name="Wayne K.J."/>
            <person name="Tettelin H."/>
            <person name="Glass J.I."/>
            <person name="Rusch D."/>
            <person name="Podicherti R."/>
            <person name="Tsui H.-C.T."/>
            <person name="Winkler M.E."/>
        </authorList>
    </citation>
    <scope>NUCLEOTIDE SEQUENCE</scope>
</reference>
<dbReference type="PANTHER" id="PTHR43391">
    <property type="entry name" value="RETINOL DEHYDROGENASE-RELATED"/>
    <property type="match status" value="1"/>
</dbReference>
<sequence>MELRDTVALVTGGSEGIGHAIAEALANEGSRVTITGRREDVVRDVAEELGLDWIAGDVGNEEDAVRTVSSVIEKHGRLDILVNNAGYGLFKPLVDMTLEEMEGVYRTNVFGPFLMTREAARQFIQQGSGELINISSTSSLKGSAGRTAYGSSKFALRGMTECWRDELRRHNVRVMLVNPSEVMTDFAAKAGVEREPSDKKLRPEEIADAILGALKVDSRGFVPEFSVFATNPF</sequence>
<dbReference type="GO" id="GO:0016491">
    <property type="term" value="F:oxidoreductase activity"/>
    <property type="evidence" value="ECO:0007669"/>
    <property type="project" value="UniProtKB-KW"/>
</dbReference>
<keyword evidence="2" id="KW-0521">NADP</keyword>
<dbReference type="InterPro" id="IPR036291">
    <property type="entry name" value="NAD(P)-bd_dom_sf"/>
</dbReference>
<dbReference type="PROSITE" id="PS00061">
    <property type="entry name" value="ADH_SHORT"/>
    <property type="match status" value="1"/>
</dbReference>
<evidence type="ECO:0000256" key="3">
    <source>
        <dbReference type="ARBA" id="ARBA00023002"/>
    </source>
</evidence>
<comment type="similarity">
    <text evidence="1">Belongs to the short-chain dehydrogenases/reductases (SDR) family.</text>
</comment>
<gene>
    <name evidence="4" type="ORF">METZ01_LOCUS74937</name>
</gene>
<evidence type="ECO:0000256" key="1">
    <source>
        <dbReference type="ARBA" id="ARBA00006484"/>
    </source>
</evidence>
<evidence type="ECO:0000256" key="2">
    <source>
        <dbReference type="ARBA" id="ARBA00022857"/>
    </source>
</evidence>
<accession>A0A381U6F7</accession>
<evidence type="ECO:0000313" key="4">
    <source>
        <dbReference type="EMBL" id="SVA22083.1"/>
    </source>
</evidence>
<protein>
    <recommendedName>
        <fullName evidence="5">Short-chain dehydrogenase</fullName>
    </recommendedName>
</protein>
<dbReference type="Pfam" id="PF00106">
    <property type="entry name" value="adh_short"/>
    <property type="match status" value="1"/>
</dbReference>
<dbReference type="Gene3D" id="3.40.50.720">
    <property type="entry name" value="NAD(P)-binding Rossmann-like Domain"/>
    <property type="match status" value="1"/>
</dbReference>
<organism evidence="4">
    <name type="scientific">marine metagenome</name>
    <dbReference type="NCBI Taxonomy" id="408172"/>
    <lineage>
        <taxon>unclassified sequences</taxon>
        <taxon>metagenomes</taxon>
        <taxon>ecological metagenomes</taxon>
    </lineage>
</organism>
<dbReference type="InterPro" id="IPR002347">
    <property type="entry name" value="SDR_fam"/>
</dbReference>
<dbReference type="EMBL" id="UINC01005559">
    <property type="protein sequence ID" value="SVA22083.1"/>
    <property type="molecule type" value="Genomic_DNA"/>
</dbReference>
<dbReference type="SUPFAM" id="SSF51735">
    <property type="entry name" value="NAD(P)-binding Rossmann-fold domains"/>
    <property type="match status" value="1"/>
</dbReference>